<dbReference type="AlphaFoldDB" id="D9QFV8"/>
<feature type="domain" description="ParB-like N-terminal" evidence="2">
    <location>
        <begin position="88"/>
        <end position="180"/>
    </location>
</feature>
<dbReference type="KEGG" id="bsb:Bresu_1360"/>
<dbReference type="Gene3D" id="1.10.10.2830">
    <property type="match status" value="1"/>
</dbReference>
<dbReference type="Proteomes" id="UP000002696">
    <property type="component" value="Chromosome"/>
</dbReference>
<accession>D9QFV8</accession>
<dbReference type="OrthoDB" id="7183671at2"/>
<dbReference type="EMBL" id="CP002102">
    <property type="protein sequence ID" value="ADL00672.1"/>
    <property type="molecule type" value="Genomic_DNA"/>
</dbReference>
<feature type="region of interest" description="Disordered" evidence="1">
    <location>
        <begin position="570"/>
        <end position="634"/>
    </location>
</feature>
<name>D9QFV8_BRESC</name>
<dbReference type="RefSeq" id="WP_013268775.1">
    <property type="nucleotide sequence ID" value="NC_014375.1"/>
</dbReference>
<dbReference type="BioCyc" id="BSUB633149:G1GM8-1354-MONOMER"/>
<dbReference type="InterPro" id="IPR050336">
    <property type="entry name" value="Chromosome_partition/occlusion"/>
</dbReference>
<dbReference type="PANTHER" id="PTHR33375">
    <property type="entry name" value="CHROMOSOME-PARTITIONING PROTEIN PARB-RELATED"/>
    <property type="match status" value="1"/>
</dbReference>
<evidence type="ECO:0000313" key="4">
    <source>
        <dbReference type="Proteomes" id="UP000002696"/>
    </source>
</evidence>
<dbReference type="STRING" id="633149.Bresu_1360"/>
<dbReference type="GO" id="GO:0007059">
    <property type="term" value="P:chromosome segregation"/>
    <property type="evidence" value="ECO:0007669"/>
    <property type="project" value="TreeGrafter"/>
</dbReference>
<feature type="compositionally biased region" description="Basic and acidic residues" evidence="1">
    <location>
        <begin position="570"/>
        <end position="580"/>
    </location>
</feature>
<dbReference type="GO" id="GO:0005694">
    <property type="term" value="C:chromosome"/>
    <property type="evidence" value="ECO:0007669"/>
    <property type="project" value="TreeGrafter"/>
</dbReference>
<sequence>MIEPNILAFQNAELLQAIEDAPLGQWTKRGLAEHLKRDESNLGKTLTRLTSEGILADPPLSGLTDEGRAQLAAFKRARHGGERRKAKGRWPLDKFRRNPSNRRIDPEAVLGLADAIAGVGDILVPLIASMPDDDGIRTIWAGERRWLAATRLAQTDGLPSALLEGLPFNEREADAGEAALITLVENGARSDLTPWEDAKQLRLAADATGLNGTELARRIGRAREGDRGGVRDVQTKLKVAREARPDAIAAYEADPAAPGAWETLRNSVVDRSGNSIVTTKAQRLALAELLHKAGGHSGQAVAILPAGHAGDGQRLVQYGLAILTRAVTGDTAQVTRVGVDYLQAEGLTGGIEYAREKLGFPGGYGIARYRTEWLNTAAATTAPSTRPDPEVAALAGIEPITVSPLIGYTPGQPYPRRFDRHNPATRVRDFVPAFDDALPLSEQIDQGSLEIFTLPHSSAKQAQYANGYPRAQIKIARLAGGDAWIYRAGYSTTAAGHHEDLERVWASQEAFPDRRTALEAGVDLIADSLGSMMRGTLPVDIATWLANPKVASPHVVRGVDHLNAARAGEARRAAGLEKTHANYGSGDSARRAPSQQGVLQEMTRAAMAEGEQPSADTPSLEQPEPEAADADAGKAAETLAQVRAFVAEDGLRQAFGGWRFRQLATPIGLTGPFVSSGSGGSDDPEEAGIVWTCDGSAIATCDPTGEWAVDHAEAQAELVAYALNVAGAMAPSLVPDFAIDWPDEPKDESPDQALARIGNLVLQVLSHNATTVAGSEDVLVEIARQFTRTVRAAEDRLRRAVDSSTQDAA</sequence>
<dbReference type="InParanoid" id="D9QFV8"/>
<organism evidence="3 4">
    <name type="scientific">Brevundimonas subvibrioides (strain ATCC 15264 / DSM 4735 / LMG 14903 / NBRC 16000 / CB 81)</name>
    <name type="common">Caulobacter subvibrioides</name>
    <dbReference type="NCBI Taxonomy" id="633149"/>
    <lineage>
        <taxon>Bacteria</taxon>
        <taxon>Pseudomonadati</taxon>
        <taxon>Pseudomonadota</taxon>
        <taxon>Alphaproteobacteria</taxon>
        <taxon>Caulobacterales</taxon>
        <taxon>Caulobacteraceae</taxon>
        <taxon>Brevundimonas</taxon>
    </lineage>
</organism>
<keyword evidence="4" id="KW-1185">Reference proteome</keyword>
<dbReference type="GO" id="GO:0045881">
    <property type="term" value="P:positive regulation of sporulation resulting in formation of a cellular spore"/>
    <property type="evidence" value="ECO:0007669"/>
    <property type="project" value="TreeGrafter"/>
</dbReference>
<evidence type="ECO:0000256" key="1">
    <source>
        <dbReference type="SAM" id="MobiDB-lite"/>
    </source>
</evidence>
<evidence type="ECO:0000313" key="3">
    <source>
        <dbReference type="EMBL" id="ADL00672.1"/>
    </source>
</evidence>
<dbReference type="Gene3D" id="3.90.1530.30">
    <property type="match status" value="1"/>
</dbReference>
<evidence type="ECO:0000259" key="2">
    <source>
        <dbReference type="SMART" id="SM00470"/>
    </source>
</evidence>
<proteinExistence type="predicted"/>
<dbReference type="InterPro" id="IPR036086">
    <property type="entry name" value="ParB/Sulfiredoxin_sf"/>
</dbReference>
<dbReference type="InterPro" id="IPR003115">
    <property type="entry name" value="ParB_N"/>
</dbReference>
<dbReference type="eggNOG" id="COG1475">
    <property type="taxonomic scope" value="Bacteria"/>
</dbReference>
<reference evidence="4" key="1">
    <citation type="journal article" date="2011" name="J. Bacteriol.">
        <title>Genome sequences of eight morphologically diverse alphaproteobacteria.</title>
        <authorList>
            <consortium name="US DOE Joint Genome Institute"/>
            <person name="Brown P.J."/>
            <person name="Kysela D.T."/>
            <person name="Buechlein A."/>
            <person name="Hemmerich C."/>
            <person name="Brun Y.V."/>
        </authorList>
    </citation>
    <scope>NUCLEOTIDE SEQUENCE [LARGE SCALE GENOMIC DNA]</scope>
    <source>
        <strain evidence="4">ATCC 15264 / DSM 4735 / LMG 14903 / NBRC 16000 / CB 81</strain>
    </source>
</reference>
<gene>
    <name evidence="3" type="ordered locus">Bresu_1360</name>
</gene>
<dbReference type="HOGENOM" id="CLU_348413_0_0_5"/>
<dbReference type="PANTHER" id="PTHR33375:SF1">
    <property type="entry name" value="CHROMOSOME-PARTITIONING PROTEIN PARB-RELATED"/>
    <property type="match status" value="1"/>
</dbReference>
<dbReference type="SMART" id="SM00470">
    <property type="entry name" value="ParB"/>
    <property type="match status" value="1"/>
</dbReference>
<protein>
    <submittedName>
        <fullName evidence="3">ParB domain protein nuclease</fullName>
    </submittedName>
</protein>
<dbReference type="SUPFAM" id="SSF110849">
    <property type="entry name" value="ParB/Sulfiredoxin"/>
    <property type="match status" value="1"/>
</dbReference>